<dbReference type="PANTHER" id="PTHR42923:SF17">
    <property type="entry name" value="AMINE OXIDASE DOMAIN-CONTAINING PROTEIN"/>
    <property type="match status" value="1"/>
</dbReference>
<dbReference type="InterPro" id="IPR036188">
    <property type="entry name" value="FAD/NAD-bd_sf"/>
</dbReference>
<feature type="domain" description="Amine oxidase" evidence="2">
    <location>
        <begin position="18"/>
        <end position="346"/>
    </location>
</feature>
<evidence type="ECO:0000259" key="2">
    <source>
        <dbReference type="Pfam" id="PF01593"/>
    </source>
</evidence>
<gene>
    <name evidence="3" type="ORF">EAH80_06185</name>
</gene>
<dbReference type="PANTHER" id="PTHR42923">
    <property type="entry name" value="PROTOPORPHYRINOGEN OXIDASE"/>
    <property type="match status" value="1"/>
</dbReference>
<dbReference type="Pfam" id="PF01593">
    <property type="entry name" value="Amino_oxidase"/>
    <property type="match status" value="1"/>
</dbReference>
<dbReference type="RefSeq" id="WP_140688920.1">
    <property type="nucleotide sequence ID" value="NZ_RCZG01000002.1"/>
</dbReference>
<protein>
    <submittedName>
        <fullName evidence="3">FAD-dependent oxidoreductase</fullName>
    </submittedName>
</protein>
<dbReference type="SUPFAM" id="SSF51905">
    <property type="entry name" value="FAD/NAD(P)-binding domain"/>
    <property type="match status" value="1"/>
</dbReference>
<keyword evidence="1" id="KW-1133">Transmembrane helix</keyword>
<dbReference type="Gene3D" id="3.50.50.60">
    <property type="entry name" value="FAD/NAD(P)-binding domain"/>
    <property type="match status" value="2"/>
</dbReference>
<keyword evidence="1" id="KW-0812">Transmembrane</keyword>
<dbReference type="OrthoDB" id="20837at2"/>
<sequence>MKAEDLSGRSVAVVGSGVAGLMAAYVLSARNRVTLYEADTRLGGHAHTHVIDRGDGDVIGVDSAFLVHNDRTYPTLCRLFSELDIDTHDTDMSMSVSVRRAGAQRLGGLSRRAGAERLGGLGLEYAGARGIGGLFPSLTNLARPRYLRMLVEVRRFHREATLLLDSDSADEDADETLGSFVARQNFSPYFIEHFMTPLVAAVWSCAPEDAMRYPARYLFVFLQHHGMLSVFGSPTWRTVVGGSATYVEAIAQRIHEVSLGTPVRSVRRVPDGVQISVGDGAPRQFDGAVIATHPHQALRMLAEPTAAQRMILGAIGYSTNHAQLHTDESVLPRRPRARASWNYLATPDTDRVLVTYDITRLMGLPGPGRYLVTLGGKDHVDPASVIAEMTYEHPLYSPESVAAQALLPTIDDDRLAFAGAYHGWGFHEDGAASGLRAAERLGAEWSVATKLESVPC</sequence>
<dbReference type="Gene3D" id="3.30.70.1990">
    <property type="match status" value="1"/>
</dbReference>
<evidence type="ECO:0000256" key="1">
    <source>
        <dbReference type="SAM" id="Phobius"/>
    </source>
</evidence>
<keyword evidence="4" id="KW-1185">Reference proteome</keyword>
<dbReference type="EMBL" id="RCZG01000002">
    <property type="protein sequence ID" value="TPG35661.1"/>
    <property type="molecule type" value="Genomic_DNA"/>
</dbReference>
<dbReference type="AlphaFoldDB" id="A0A502EH53"/>
<accession>A0A502EH53</accession>
<dbReference type="InterPro" id="IPR050464">
    <property type="entry name" value="Zeta_carotene_desat/Oxidored"/>
</dbReference>
<proteinExistence type="predicted"/>
<dbReference type="InterPro" id="IPR002937">
    <property type="entry name" value="Amino_oxidase"/>
</dbReference>
<comment type="caution">
    <text evidence="3">The sequence shown here is derived from an EMBL/GenBank/DDBJ whole genome shotgun (WGS) entry which is preliminary data.</text>
</comment>
<evidence type="ECO:0000313" key="3">
    <source>
        <dbReference type="EMBL" id="TPG35661.1"/>
    </source>
</evidence>
<evidence type="ECO:0000313" key="4">
    <source>
        <dbReference type="Proteomes" id="UP000320095"/>
    </source>
</evidence>
<dbReference type="Proteomes" id="UP000320095">
    <property type="component" value="Unassembled WGS sequence"/>
</dbReference>
<dbReference type="Gene3D" id="1.10.405.20">
    <property type="match status" value="2"/>
</dbReference>
<reference evidence="3 4" key="1">
    <citation type="journal article" date="2019" name="Environ. Microbiol.">
        <title>Species interactions and distinct microbial communities in high Arctic permafrost affected cryosols are associated with the CH4 and CO2 gas fluxes.</title>
        <authorList>
            <person name="Altshuler I."/>
            <person name="Hamel J."/>
            <person name="Turney S."/>
            <person name="Magnuson E."/>
            <person name="Levesque R."/>
            <person name="Greer C."/>
            <person name="Whyte L.G."/>
        </authorList>
    </citation>
    <scope>NUCLEOTIDE SEQUENCE [LARGE SCALE GENOMIC DNA]</scope>
    <source>
        <strain evidence="3 4">S5.20</strain>
    </source>
</reference>
<organism evidence="3 4">
    <name type="scientific">Mycolicibacterium hodleri</name>
    <dbReference type="NCBI Taxonomy" id="49897"/>
    <lineage>
        <taxon>Bacteria</taxon>
        <taxon>Bacillati</taxon>
        <taxon>Actinomycetota</taxon>
        <taxon>Actinomycetes</taxon>
        <taxon>Mycobacteriales</taxon>
        <taxon>Mycobacteriaceae</taxon>
        <taxon>Mycolicibacterium</taxon>
    </lineage>
</organism>
<keyword evidence="1" id="KW-0472">Membrane</keyword>
<name>A0A502EH53_9MYCO</name>
<feature type="transmembrane region" description="Helical" evidence="1">
    <location>
        <begin position="6"/>
        <end position="27"/>
    </location>
</feature>
<dbReference type="GO" id="GO:0016491">
    <property type="term" value="F:oxidoreductase activity"/>
    <property type="evidence" value="ECO:0007669"/>
    <property type="project" value="InterPro"/>
</dbReference>